<accession>A0AAD7CAK1</accession>
<evidence type="ECO:0008006" key="3">
    <source>
        <dbReference type="Google" id="ProtNLM"/>
    </source>
</evidence>
<protein>
    <recommendedName>
        <fullName evidence="3">F-box domain-containing protein</fullName>
    </recommendedName>
</protein>
<reference evidence="1" key="1">
    <citation type="submission" date="2023-03" db="EMBL/GenBank/DDBJ databases">
        <title>Massive genome expansion in bonnet fungi (Mycena s.s.) driven by repeated elements and novel gene families across ecological guilds.</title>
        <authorList>
            <consortium name="Lawrence Berkeley National Laboratory"/>
            <person name="Harder C.B."/>
            <person name="Miyauchi S."/>
            <person name="Viragh M."/>
            <person name="Kuo A."/>
            <person name="Thoen E."/>
            <person name="Andreopoulos B."/>
            <person name="Lu D."/>
            <person name="Skrede I."/>
            <person name="Drula E."/>
            <person name="Henrissat B."/>
            <person name="Morin E."/>
            <person name="Kohler A."/>
            <person name="Barry K."/>
            <person name="LaButti K."/>
            <person name="Morin E."/>
            <person name="Salamov A."/>
            <person name="Lipzen A."/>
            <person name="Mereny Z."/>
            <person name="Hegedus B."/>
            <person name="Baldrian P."/>
            <person name="Stursova M."/>
            <person name="Weitz H."/>
            <person name="Taylor A."/>
            <person name="Grigoriev I.V."/>
            <person name="Nagy L.G."/>
            <person name="Martin F."/>
            <person name="Kauserud H."/>
        </authorList>
    </citation>
    <scope>NUCLEOTIDE SEQUENCE</scope>
    <source>
        <strain evidence="1">9284</strain>
    </source>
</reference>
<gene>
    <name evidence="1" type="ORF">FB45DRAFT_861347</name>
</gene>
<evidence type="ECO:0000313" key="2">
    <source>
        <dbReference type="Proteomes" id="UP001221142"/>
    </source>
</evidence>
<dbReference type="Gene3D" id="3.80.10.10">
    <property type="entry name" value="Ribonuclease Inhibitor"/>
    <property type="match status" value="1"/>
</dbReference>
<organism evidence="1 2">
    <name type="scientific">Roridomyces roridus</name>
    <dbReference type="NCBI Taxonomy" id="1738132"/>
    <lineage>
        <taxon>Eukaryota</taxon>
        <taxon>Fungi</taxon>
        <taxon>Dikarya</taxon>
        <taxon>Basidiomycota</taxon>
        <taxon>Agaricomycotina</taxon>
        <taxon>Agaricomycetes</taxon>
        <taxon>Agaricomycetidae</taxon>
        <taxon>Agaricales</taxon>
        <taxon>Marasmiineae</taxon>
        <taxon>Mycenaceae</taxon>
        <taxon>Roridomyces</taxon>
    </lineage>
</organism>
<dbReference type="AlphaFoldDB" id="A0AAD7CAK1"/>
<dbReference type="Proteomes" id="UP001221142">
    <property type="component" value="Unassembled WGS sequence"/>
</dbReference>
<evidence type="ECO:0000313" key="1">
    <source>
        <dbReference type="EMBL" id="KAJ7643750.1"/>
    </source>
</evidence>
<proteinExistence type="predicted"/>
<keyword evidence="2" id="KW-1185">Reference proteome</keyword>
<dbReference type="EMBL" id="JARKIF010000003">
    <property type="protein sequence ID" value="KAJ7643750.1"/>
    <property type="molecule type" value="Genomic_DNA"/>
</dbReference>
<comment type="caution">
    <text evidence="1">The sequence shown here is derived from an EMBL/GenBank/DDBJ whole genome shotgun (WGS) entry which is preliminary data.</text>
</comment>
<name>A0AAD7CAK1_9AGAR</name>
<dbReference type="InterPro" id="IPR032675">
    <property type="entry name" value="LRR_dom_sf"/>
</dbReference>
<sequence length="946" mass="106668">MSLVDSPFADKLNTNYAPSDSEVEQLRALLQEPLAELARLDAKRASLQAGIEAHRALLSPIRRIPEDIVREIFISCLPEDHDAFMDVTEAPMLLGRICGLWRRVAHSTPRLWTSVYIPPLPENFDAFYPEAIERILATLLKAWLERSMDCPLSLSLALPSFSGSQEYPKVVLDQLLAVSTRIRRLRFKGPIKDLWPVLELGAQALPMLESVTVDFTEYSPLAPEQSALFHVPTLRRFSLRAADAEALALPLAWEHLTELNLTRNGVPRSQGGFSAVAAFEVLRRCSSLIRCWLHVTVDLPLDQQPIRLPRIQMLSITIDFETAAGSAPEFLGHLTMPCLHYLQIGQDDDSPRFIDSSYSNTEGLTVYITGSTPIYPEMVIRIAQFLPITHLRLCEPPEEMYYYGLYDDLLENSLTATGCPSLRHLEMSKSYCTFSDYAVLAFILGRMETEHPLEQIDLEFDRTMETDIVEEPELELYIAQGLRVNLRYESPVPWTFRGDAAFDAKLPRLDNDSHAHTPTYPLFNTVLPHRGPLQCELEAEIRRGFIPRSLRSAGGRGRFHLALPSIYGVSWNDLEHAKLDTSASNTSGWSPRPTIVDGFGELNNVTHAGKKFVVFALCAMMSEDKPEACMLKDYLMIITLLAAHRKFDKQRFEHFEVKDFRVCYPDKTFIFDESACDRLVHPIPKCLYDKPSGYKNAHDFVMDVLLSLTHLSTTIQKSETLVLVVIGHGESRMDSGADTFQLMVLMDGTTSTAAAYIDKKNLERAVRGCRGKVVVFANSCYSGLLESPSWQLYCAGTATETPSALDLERYHAAVSIRERPAPTPDYVAKTLRRLIPLYLAMTTEGMLLRLSGGILLHRYYANPESLSYNTARSFAIFLGGRHVHAVVVQYIADNLGWTAPGAPVLDFLPHFVPETLWLGRDALAAWKDKHWEYMHELLHQIVDTFM</sequence>